<evidence type="ECO:0000313" key="1">
    <source>
        <dbReference type="EMBL" id="CAG5025120.1"/>
    </source>
</evidence>
<evidence type="ECO:0000313" key="2">
    <source>
        <dbReference type="Proteomes" id="UP000691718"/>
    </source>
</evidence>
<name>A0A8S3XP73_PARAO</name>
<dbReference type="EMBL" id="CAJQZP010001172">
    <property type="protein sequence ID" value="CAG5025120.1"/>
    <property type="molecule type" value="Genomic_DNA"/>
</dbReference>
<gene>
    <name evidence="1" type="ORF">PAPOLLO_LOCUS18285</name>
</gene>
<reference evidence="1" key="1">
    <citation type="submission" date="2021-04" db="EMBL/GenBank/DDBJ databases">
        <authorList>
            <person name="Tunstrom K."/>
        </authorList>
    </citation>
    <scope>NUCLEOTIDE SEQUENCE</scope>
</reference>
<proteinExistence type="predicted"/>
<protein>
    <submittedName>
        <fullName evidence="1">(apollo) hypothetical protein</fullName>
    </submittedName>
</protein>
<comment type="caution">
    <text evidence="1">The sequence shown here is derived from an EMBL/GenBank/DDBJ whole genome shotgun (WGS) entry which is preliminary data.</text>
</comment>
<dbReference type="Proteomes" id="UP000691718">
    <property type="component" value="Unassembled WGS sequence"/>
</dbReference>
<dbReference type="AlphaFoldDB" id="A0A8S3XP73"/>
<sequence>MFKIALDWVPSDSHVIRADKTPAGEHTKRFNSPTIGEVAVVIVGENLESRDIVLHCRNNDLKRISETHKIYDALKYP</sequence>
<organism evidence="1 2">
    <name type="scientific">Parnassius apollo</name>
    <name type="common">Apollo butterfly</name>
    <name type="synonym">Papilio apollo</name>
    <dbReference type="NCBI Taxonomy" id="110799"/>
    <lineage>
        <taxon>Eukaryota</taxon>
        <taxon>Metazoa</taxon>
        <taxon>Ecdysozoa</taxon>
        <taxon>Arthropoda</taxon>
        <taxon>Hexapoda</taxon>
        <taxon>Insecta</taxon>
        <taxon>Pterygota</taxon>
        <taxon>Neoptera</taxon>
        <taxon>Endopterygota</taxon>
        <taxon>Lepidoptera</taxon>
        <taxon>Glossata</taxon>
        <taxon>Ditrysia</taxon>
        <taxon>Papilionoidea</taxon>
        <taxon>Papilionidae</taxon>
        <taxon>Parnassiinae</taxon>
        <taxon>Parnassini</taxon>
        <taxon>Parnassius</taxon>
        <taxon>Parnassius</taxon>
    </lineage>
</organism>
<accession>A0A8S3XP73</accession>
<dbReference type="OrthoDB" id="10051381at2759"/>
<keyword evidence="2" id="KW-1185">Reference proteome</keyword>